<evidence type="ECO:0000256" key="2">
    <source>
        <dbReference type="SAM" id="SignalP"/>
    </source>
</evidence>
<keyword evidence="4" id="KW-1185">Reference proteome</keyword>
<feature type="transmembrane region" description="Helical" evidence="1">
    <location>
        <begin position="162"/>
        <end position="179"/>
    </location>
</feature>
<feature type="transmembrane region" description="Helical" evidence="1">
    <location>
        <begin position="253"/>
        <end position="275"/>
    </location>
</feature>
<reference evidence="4" key="1">
    <citation type="journal article" date="2019" name="Int. J. Syst. Evol. Microbiol.">
        <title>The Global Catalogue of Microorganisms (GCM) 10K type strain sequencing project: providing services to taxonomists for standard genome sequencing and annotation.</title>
        <authorList>
            <consortium name="The Broad Institute Genomics Platform"/>
            <consortium name="The Broad Institute Genome Sequencing Center for Infectious Disease"/>
            <person name="Wu L."/>
            <person name="Ma J."/>
        </authorList>
    </citation>
    <scope>NUCLEOTIDE SEQUENCE [LARGE SCALE GENOMIC DNA]</scope>
    <source>
        <strain evidence="4">JCM 18298</strain>
    </source>
</reference>
<evidence type="ECO:0000256" key="1">
    <source>
        <dbReference type="SAM" id="Phobius"/>
    </source>
</evidence>
<organism evidence="3 4">
    <name type="scientific">Nocardia callitridis</name>
    <dbReference type="NCBI Taxonomy" id="648753"/>
    <lineage>
        <taxon>Bacteria</taxon>
        <taxon>Bacillati</taxon>
        <taxon>Actinomycetota</taxon>
        <taxon>Actinomycetes</taxon>
        <taxon>Mycobacteriales</taxon>
        <taxon>Nocardiaceae</taxon>
        <taxon>Nocardia</taxon>
    </lineage>
</organism>
<feature type="transmembrane region" description="Helical" evidence="1">
    <location>
        <begin position="191"/>
        <end position="213"/>
    </location>
</feature>
<evidence type="ECO:0000313" key="3">
    <source>
        <dbReference type="EMBL" id="GAA5049383.1"/>
    </source>
</evidence>
<dbReference type="RefSeq" id="WP_345494787.1">
    <property type="nucleotide sequence ID" value="NZ_BAABJM010000002.1"/>
</dbReference>
<name>A0ABP9K1M1_9NOCA</name>
<feature type="transmembrane region" description="Helical" evidence="1">
    <location>
        <begin position="134"/>
        <end position="155"/>
    </location>
</feature>
<keyword evidence="1" id="KW-0472">Membrane</keyword>
<gene>
    <name evidence="3" type="ORF">GCM10023318_18220</name>
</gene>
<dbReference type="EMBL" id="BAABJM010000002">
    <property type="protein sequence ID" value="GAA5049383.1"/>
    <property type="molecule type" value="Genomic_DNA"/>
</dbReference>
<keyword evidence="2" id="KW-0732">Signal</keyword>
<accession>A0ABP9K1M1</accession>
<feature type="chain" id="PRO_5046966197" evidence="2">
    <location>
        <begin position="23"/>
        <end position="286"/>
    </location>
</feature>
<dbReference type="PANTHER" id="PTHR40761">
    <property type="entry name" value="CONSERVED INTEGRAL MEMBRANE ALANINE VALINE AND LEUCINE RICH PROTEIN-RELATED"/>
    <property type="match status" value="1"/>
</dbReference>
<dbReference type="NCBIfam" id="NF038012">
    <property type="entry name" value="DMT_1"/>
    <property type="match status" value="1"/>
</dbReference>
<feature type="transmembrane region" description="Helical" evidence="1">
    <location>
        <begin position="225"/>
        <end position="247"/>
    </location>
</feature>
<feature type="transmembrane region" description="Helical" evidence="1">
    <location>
        <begin position="98"/>
        <end position="119"/>
    </location>
</feature>
<dbReference type="PANTHER" id="PTHR40761:SF1">
    <property type="entry name" value="CONSERVED INTEGRAL MEMBRANE ALANINE VALINE AND LEUCINE RICH PROTEIN-RELATED"/>
    <property type="match status" value="1"/>
</dbReference>
<evidence type="ECO:0000313" key="4">
    <source>
        <dbReference type="Proteomes" id="UP001500603"/>
    </source>
</evidence>
<dbReference type="Proteomes" id="UP001500603">
    <property type="component" value="Unassembled WGS sequence"/>
</dbReference>
<feature type="signal peptide" evidence="2">
    <location>
        <begin position="1"/>
        <end position="22"/>
    </location>
</feature>
<keyword evidence="1" id="KW-1133">Transmembrane helix</keyword>
<feature type="transmembrane region" description="Helical" evidence="1">
    <location>
        <begin position="64"/>
        <end position="86"/>
    </location>
</feature>
<sequence length="286" mass="29097">MVNHPIGATICALIAAVLFAVAAVAQQNAAAAVPEREALVRALVRNPRWWAGIVGDAGGYTMQVAALALGAVLLVQPILVSALIFALPLSARLNGIRVTARTTATALALTAALVCFLVVGNPTEGNSGAPLRHWLVPLIVLLAFVTVAVVLGSVAGASATRALLLGTASGSLYGLAAALTADVTHLFDDGIAHVLGSWQTWALIVAGLLGVYWQQRAFHAGSLAASLPAVTIAEPLAAAFIGLTVLGEHFRTGTLGLIVVALTVLVMCVTTVALSRTQAAAEASRA</sequence>
<comment type="caution">
    <text evidence="3">The sequence shown here is derived from an EMBL/GenBank/DDBJ whole genome shotgun (WGS) entry which is preliminary data.</text>
</comment>
<protein>
    <submittedName>
        <fullName evidence="3">DMT family transporter</fullName>
    </submittedName>
</protein>
<keyword evidence="1" id="KW-0812">Transmembrane</keyword>
<proteinExistence type="predicted"/>